<name>A0A8H6X349_9AGAR</name>
<evidence type="ECO:0000313" key="4">
    <source>
        <dbReference type="Proteomes" id="UP000620124"/>
    </source>
</evidence>
<dbReference type="AlphaFoldDB" id="A0A8H6X349"/>
<evidence type="ECO:0000313" key="3">
    <source>
        <dbReference type="EMBL" id="KAF7333184.1"/>
    </source>
</evidence>
<sequence length="238" mass="24020">MFIPSFLISLAMASLIFAQNIATVQVGGDGGVPIFTPNMVSAPNGTIVMFQFSGVPGNHTVTQSSLASPCEPLPDGFDSGFVTVTDSFSAVWSLTITNDQIPIWFYCKQLGPVTGKPHCEQGMVGVINLGTANFASFSANAAAATGVGGQTAGRILTGLNAFATAAPQIAPPVTAPTDSASTPASTASDLNSDSPTSSTSSGSGSQTTTSPPNSANGVGNLASFSLGIASLVTMMFLW</sequence>
<protein>
    <recommendedName>
        <fullName evidence="5">Extracellular serine-rich protein</fullName>
    </recommendedName>
</protein>
<proteinExistence type="predicted"/>
<dbReference type="CDD" id="cd00920">
    <property type="entry name" value="Cupredoxin"/>
    <property type="match status" value="1"/>
</dbReference>
<feature type="region of interest" description="Disordered" evidence="1">
    <location>
        <begin position="170"/>
        <end position="216"/>
    </location>
</feature>
<dbReference type="PANTHER" id="PTHR34883">
    <property type="entry name" value="SERINE-RICH PROTEIN, PUTATIVE-RELATED-RELATED"/>
    <property type="match status" value="1"/>
</dbReference>
<dbReference type="SUPFAM" id="SSF49503">
    <property type="entry name" value="Cupredoxins"/>
    <property type="match status" value="1"/>
</dbReference>
<dbReference type="Gene3D" id="2.60.40.420">
    <property type="entry name" value="Cupredoxins - blue copper proteins"/>
    <property type="match status" value="1"/>
</dbReference>
<feature type="chain" id="PRO_5034690113" description="Extracellular serine-rich protein" evidence="2">
    <location>
        <begin position="19"/>
        <end position="238"/>
    </location>
</feature>
<dbReference type="InterPro" id="IPR052953">
    <property type="entry name" value="Ser-rich/MCO-related"/>
</dbReference>
<reference evidence="3" key="1">
    <citation type="submission" date="2020-05" db="EMBL/GenBank/DDBJ databases">
        <title>Mycena genomes resolve the evolution of fungal bioluminescence.</title>
        <authorList>
            <person name="Tsai I.J."/>
        </authorList>
    </citation>
    <scope>NUCLEOTIDE SEQUENCE</scope>
    <source>
        <strain evidence="3">CCC161011</strain>
    </source>
</reference>
<dbReference type="EMBL" id="JACAZI010000030">
    <property type="protein sequence ID" value="KAF7333184.1"/>
    <property type="molecule type" value="Genomic_DNA"/>
</dbReference>
<evidence type="ECO:0008006" key="5">
    <source>
        <dbReference type="Google" id="ProtNLM"/>
    </source>
</evidence>
<feature type="signal peptide" evidence="2">
    <location>
        <begin position="1"/>
        <end position="18"/>
    </location>
</feature>
<keyword evidence="2" id="KW-0732">Signal</keyword>
<gene>
    <name evidence="3" type="ORF">MVEN_02384200</name>
</gene>
<dbReference type="InterPro" id="IPR008972">
    <property type="entry name" value="Cupredoxin"/>
</dbReference>
<evidence type="ECO:0000256" key="2">
    <source>
        <dbReference type="SAM" id="SignalP"/>
    </source>
</evidence>
<dbReference type="PANTHER" id="PTHR34883:SF15">
    <property type="entry name" value="EXTRACELLULAR SERINE-RICH PROTEIN"/>
    <property type="match status" value="1"/>
</dbReference>
<accession>A0A8H6X349</accession>
<organism evidence="3 4">
    <name type="scientific">Mycena venus</name>
    <dbReference type="NCBI Taxonomy" id="2733690"/>
    <lineage>
        <taxon>Eukaryota</taxon>
        <taxon>Fungi</taxon>
        <taxon>Dikarya</taxon>
        <taxon>Basidiomycota</taxon>
        <taxon>Agaricomycotina</taxon>
        <taxon>Agaricomycetes</taxon>
        <taxon>Agaricomycetidae</taxon>
        <taxon>Agaricales</taxon>
        <taxon>Marasmiineae</taxon>
        <taxon>Mycenaceae</taxon>
        <taxon>Mycena</taxon>
    </lineage>
</organism>
<dbReference type="Proteomes" id="UP000620124">
    <property type="component" value="Unassembled WGS sequence"/>
</dbReference>
<dbReference type="OrthoDB" id="2331100at2759"/>
<keyword evidence="4" id="KW-1185">Reference proteome</keyword>
<comment type="caution">
    <text evidence="3">The sequence shown here is derived from an EMBL/GenBank/DDBJ whole genome shotgun (WGS) entry which is preliminary data.</text>
</comment>
<feature type="compositionally biased region" description="Low complexity" evidence="1">
    <location>
        <begin position="175"/>
        <end position="214"/>
    </location>
</feature>
<evidence type="ECO:0000256" key="1">
    <source>
        <dbReference type="SAM" id="MobiDB-lite"/>
    </source>
</evidence>